<keyword evidence="3" id="KW-1185">Reference proteome</keyword>
<feature type="domain" description="Peptidase M12A" evidence="1">
    <location>
        <begin position="4"/>
        <end position="152"/>
    </location>
</feature>
<dbReference type="InterPro" id="IPR024079">
    <property type="entry name" value="MetalloPept_cat_dom_sf"/>
</dbReference>
<organism evidence="2 3">
    <name type="scientific">Roridomyces roridus</name>
    <dbReference type="NCBI Taxonomy" id="1738132"/>
    <lineage>
        <taxon>Eukaryota</taxon>
        <taxon>Fungi</taxon>
        <taxon>Dikarya</taxon>
        <taxon>Basidiomycota</taxon>
        <taxon>Agaricomycotina</taxon>
        <taxon>Agaricomycetes</taxon>
        <taxon>Agaricomycetidae</taxon>
        <taxon>Agaricales</taxon>
        <taxon>Marasmiineae</taxon>
        <taxon>Mycenaceae</taxon>
        <taxon>Roridomyces</taxon>
    </lineage>
</organism>
<dbReference type="Proteomes" id="UP001221142">
    <property type="component" value="Unassembled WGS sequence"/>
</dbReference>
<proteinExistence type="predicted"/>
<dbReference type="Gene3D" id="3.40.390.10">
    <property type="entry name" value="Collagenase (Catalytic Domain)"/>
    <property type="match status" value="1"/>
</dbReference>
<protein>
    <recommendedName>
        <fullName evidence="1">Peptidase M12A domain-containing protein</fullName>
    </recommendedName>
</protein>
<evidence type="ECO:0000313" key="3">
    <source>
        <dbReference type="Proteomes" id="UP001221142"/>
    </source>
</evidence>
<name>A0AAD7BMX6_9AGAR</name>
<accession>A0AAD7BMX6</accession>
<dbReference type="InterPro" id="IPR001506">
    <property type="entry name" value="Peptidase_M12A"/>
</dbReference>
<dbReference type="Pfam" id="PF01400">
    <property type="entry name" value="Astacin"/>
    <property type="match status" value="1"/>
</dbReference>
<evidence type="ECO:0000259" key="1">
    <source>
        <dbReference type="Pfam" id="PF01400"/>
    </source>
</evidence>
<gene>
    <name evidence="2" type="ORF">FB45DRAFT_750464</name>
</gene>
<evidence type="ECO:0000313" key="2">
    <source>
        <dbReference type="EMBL" id="KAJ7625549.1"/>
    </source>
</evidence>
<comment type="caution">
    <text evidence="2">The sequence shown here is derived from an EMBL/GenBank/DDBJ whole genome shotgun (WGS) entry which is preliminary data.</text>
</comment>
<sequence length="253" mass="29118">GGEHQKRKVKEVMQEWTWYANIAFVKKDDCDASAAIRISFRGKGSWSYMGKAALAATRGRTMQYDCIWDTKELLAEERTTILHEFGHALGLLHYFQSPARPFDWNVSQVFASYGSQGYDDDFIRDNVLYMYNASEVSNYSAFDPYSIMAYDMKPELNSAGIRVDVNNELSDMDKAYMVINYPRTKPDGRAAKWTLERALDIAGVPPKVSRKWKRLPVWSIRKAFTEWQAAERAKGTYWLSNLLLCLTMLQRSA</sequence>
<dbReference type="SUPFAM" id="SSF55486">
    <property type="entry name" value="Metalloproteases ('zincins'), catalytic domain"/>
    <property type="match status" value="1"/>
</dbReference>
<reference evidence="2" key="1">
    <citation type="submission" date="2023-03" db="EMBL/GenBank/DDBJ databases">
        <title>Massive genome expansion in bonnet fungi (Mycena s.s.) driven by repeated elements and novel gene families across ecological guilds.</title>
        <authorList>
            <consortium name="Lawrence Berkeley National Laboratory"/>
            <person name="Harder C.B."/>
            <person name="Miyauchi S."/>
            <person name="Viragh M."/>
            <person name="Kuo A."/>
            <person name="Thoen E."/>
            <person name="Andreopoulos B."/>
            <person name="Lu D."/>
            <person name="Skrede I."/>
            <person name="Drula E."/>
            <person name="Henrissat B."/>
            <person name="Morin E."/>
            <person name="Kohler A."/>
            <person name="Barry K."/>
            <person name="LaButti K."/>
            <person name="Morin E."/>
            <person name="Salamov A."/>
            <person name="Lipzen A."/>
            <person name="Mereny Z."/>
            <person name="Hegedus B."/>
            <person name="Baldrian P."/>
            <person name="Stursova M."/>
            <person name="Weitz H."/>
            <person name="Taylor A."/>
            <person name="Grigoriev I.V."/>
            <person name="Nagy L.G."/>
            <person name="Martin F."/>
            <person name="Kauserud H."/>
        </authorList>
    </citation>
    <scope>NUCLEOTIDE SEQUENCE</scope>
    <source>
        <strain evidence="2">9284</strain>
    </source>
</reference>
<dbReference type="EMBL" id="JARKIF010000012">
    <property type="protein sequence ID" value="KAJ7625549.1"/>
    <property type="molecule type" value="Genomic_DNA"/>
</dbReference>
<dbReference type="GO" id="GO:0004222">
    <property type="term" value="F:metalloendopeptidase activity"/>
    <property type="evidence" value="ECO:0007669"/>
    <property type="project" value="InterPro"/>
</dbReference>
<feature type="non-terminal residue" evidence="2">
    <location>
        <position position="1"/>
    </location>
</feature>
<dbReference type="AlphaFoldDB" id="A0AAD7BMX6"/>
<dbReference type="GO" id="GO:0006508">
    <property type="term" value="P:proteolysis"/>
    <property type="evidence" value="ECO:0007669"/>
    <property type="project" value="InterPro"/>
</dbReference>